<name>A0ABD3M708_9STRA</name>
<reference evidence="2 3" key="1">
    <citation type="submission" date="2024-10" db="EMBL/GenBank/DDBJ databases">
        <title>Updated reference genomes for cyclostephanoid diatoms.</title>
        <authorList>
            <person name="Roberts W.R."/>
            <person name="Alverson A.J."/>
        </authorList>
    </citation>
    <scope>NUCLEOTIDE SEQUENCE [LARGE SCALE GENOMIC DNA]</scope>
    <source>
        <strain evidence="2 3">AJA232-27</strain>
    </source>
</reference>
<dbReference type="AlphaFoldDB" id="A0ABD3M708"/>
<sequence length="380" mass="41252">MMHRAAPLLARPSSAPCYRGKFSSMLDMGGIAQANADTRINVGKNNKIRAVALDFHLITRSIEERRRLANEEDARLGNKPLRSTTSTTPSVASSAKPDTSLVEMMASLLNVKLGGDTKLKRPDTDDVSAILGTTDTKEKQSTISKEPSTSHLDIRMKYASKLRNKIDGGVAGLELANSAKEDTMKRGDASIHLAARDLISSGAIGGGEAANPSSTRWLATTGVGQLLSFLTSRSMQIALLPLPSTSSHPQTDADVERTSREMESLTKQLPNVQFDLLVSDGRRRGDEKTERSNDNTAEDVLLNRVLTKMHDVPPLKIMVVSDRDDYLKAARDNGMFTCRVRPKNTRRGNITASYDVEDVGSVKDAINDVNGISFNSALKG</sequence>
<gene>
    <name evidence="2" type="ORF">ACHAWU_000676</name>
</gene>
<evidence type="ECO:0000313" key="3">
    <source>
        <dbReference type="Proteomes" id="UP001530293"/>
    </source>
</evidence>
<protein>
    <submittedName>
        <fullName evidence="2">Uncharacterized protein</fullName>
    </submittedName>
</protein>
<evidence type="ECO:0000256" key="1">
    <source>
        <dbReference type="SAM" id="MobiDB-lite"/>
    </source>
</evidence>
<evidence type="ECO:0000313" key="2">
    <source>
        <dbReference type="EMBL" id="KAL3759377.1"/>
    </source>
</evidence>
<feature type="compositionally biased region" description="Low complexity" evidence="1">
    <location>
        <begin position="83"/>
        <end position="95"/>
    </location>
</feature>
<proteinExistence type="predicted"/>
<dbReference type="EMBL" id="JALLBG020000200">
    <property type="protein sequence ID" value="KAL3759377.1"/>
    <property type="molecule type" value="Genomic_DNA"/>
</dbReference>
<keyword evidence="3" id="KW-1185">Reference proteome</keyword>
<accession>A0ABD3M708</accession>
<dbReference type="Proteomes" id="UP001530293">
    <property type="component" value="Unassembled WGS sequence"/>
</dbReference>
<comment type="caution">
    <text evidence="2">The sequence shown here is derived from an EMBL/GenBank/DDBJ whole genome shotgun (WGS) entry which is preliminary data.</text>
</comment>
<feature type="region of interest" description="Disordered" evidence="1">
    <location>
        <begin position="71"/>
        <end position="97"/>
    </location>
</feature>
<organism evidence="2 3">
    <name type="scientific">Discostella pseudostelligera</name>
    <dbReference type="NCBI Taxonomy" id="259834"/>
    <lineage>
        <taxon>Eukaryota</taxon>
        <taxon>Sar</taxon>
        <taxon>Stramenopiles</taxon>
        <taxon>Ochrophyta</taxon>
        <taxon>Bacillariophyta</taxon>
        <taxon>Coscinodiscophyceae</taxon>
        <taxon>Thalassiosirophycidae</taxon>
        <taxon>Stephanodiscales</taxon>
        <taxon>Stephanodiscaceae</taxon>
        <taxon>Discostella</taxon>
    </lineage>
</organism>